<dbReference type="eggNOG" id="ENOG502ZFP6">
    <property type="taxonomic scope" value="Bacteria"/>
</dbReference>
<dbReference type="STRING" id="1125699.HMPREF9194_00963"/>
<comment type="caution">
    <text evidence="3">The sequence shown here is derived from an EMBL/GenBank/DDBJ whole genome shotgun (WGS) entry which is preliminary data.</text>
</comment>
<sequence>MAQTVLLIIVTVINLTLWFVFFARFKKTFSAEVMLHDIKDEVNKLLIEINRTTDQNITLIDSRIRDLKALTDAADKRLNFLQKDQKERAREERVLQKLSPVKKYQNMQKRADDESGVQLSIDFEAYRVPEEFGEPAESAEPIERAEPEVISSPKNETTVEKSVMRFYEDGMAVDDISKRLKLPIAQVQFIVDFYLTR</sequence>
<dbReference type="OrthoDB" id="361569at2"/>
<dbReference type="HOGENOM" id="CLU_1255497_0_0_12"/>
<keyword evidence="2" id="KW-0812">Transmembrane</keyword>
<keyword evidence="4" id="KW-1185">Reference proteome</keyword>
<dbReference type="Proteomes" id="UP000014541">
    <property type="component" value="Unassembled WGS sequence"/>
</dbReference>
<keyword evidence="2" id="KW-0472">Membrane</keyword>
<keyword evidence="1" id="KW-0175">Coiled coil</keyword>
<keyword evidence="2" id="KW-1133">Transmembrane helix</keyword>
<evidence type="ECO:0000313" key="3">
    <source>
        <dbReference type="EMBL" id="EPF30645.1"/>
    </source>
</evidence>
<reference evidence="3 4" key="1">
    <citation type="submission" date="2013-04" db="EMBL/GenBank/DDBJ databases">
        <title>The Genome Sequence of Treponema maltophilum ATCC 51939.</title>
        <authorList>
            <consortium name="The Broad Institute Genomics Platform"/>
            <person name="Earl A."/>
            <person name="Ward D."/>
            <person name="Feldgarden M."/>
            <person name="Gevers D."/>
            <person name="Leonetti C."/>
            <person name="Blanton J.M."/>
            <person name="Dewhirst F.E."/>
            <person name="Izard J."/>
            <person name="Walker B."/>
            <person name="Young S."/>
            <person name="Zeng Q."/>
            <person name="Gargeya S."/>
            <person name="Fitzgerald M."/>
            <person name="Haas B."/>
            <person name="Abouelleil A."/>
            <person name="Allen A.W."/>
            <person name="Alvarado L."/>
            <person name="Arachchi H.M."/>
            <person name="Berlin A.M."/>
            <person name="Chapman S.B."/>
            <person name="Gainer-Dewar J."/>
            <person name="Goldberg J."/>
            <person name="Griggs A."/>
            <person name="Gujja S."/>
            <person name="Hansen M."/>
            <person name="Howarth C."/>
            <person name="Imamovic A."/>
            <person name="Ireland A."/>
            <person name="Larimer J."/>
            <person name="McCowan C."/>
            <person name="Murphy C."/>
            <person name="Pearson M."/>
            <person name="Poon T.W."/>
            <person name="Priest M."/>
            <person name="Roberts A."/>
            <person name="Saif S."/>
            <person name="Shea T."/>
            <person name="Sisk P."/>
            <person name="Sykes S."/>
            <person name="Wortman J."/>
            <person name="Nusbaum C."/>
            <person name="Birren B."/>
        </authorList>
    </citation>
    <scope>NUCLEOTIDE SEQUENCE [LARGE SCALE GENOMIC DNA]</scope>
    <source>
        <strain evidence="3 4">ATCC 51939</strain>
    </source>
</reference>
<accession>S3JZK1</accession>
<dbReference type="PATRIC" id="fig|1125699.3.peg.985"/>
<evidence type="ECO:0000313" key="4">
    <source>
        <dbReference type="Proteomes" id="UP000014541"/>
    </source>
</evidence>
<organism evidence="3 4">
    <name type="scientific">Treponema maltophilum ATCC 51939</name>
    <dbReference type="NCBI Taxonomy" id="1125699"/>
    <lineage>
        <taxon>Bacteria</taxon>
        <taxon>Pseudomonadati</taxon>
        <taxon>Spirochaetota</taxon>
        <taxon>Spirochaetia</taxon>
        <taxon>Spirochaetales</taxon>
        <taxon>Treponemataceae</taxon>
        <taxon>Treponema</taxon>
    </lineage>
</organism>
<feature type="transmembrane region" description="Helical" evidence="2">
    <location>
        <begin position="6"/>
        <end position="25"/>
    </location>
</feature>
<name>S3JZK1_TREMA</name>
<dbReference type="AlphaFoldDB" id="S3JZK1"/>
<evidence type="ECO:0000256" key="1">
    <source>
        <dbReference type="SAM" id="Coils"/>
    </source>
</evidence>
<proteinExistence type="predicted"/>
<protein>
    <submittedName>
        <fullName evidence="3">Uncharacterized protein</fullName>
    </submittedName>
</protein>
<evidence type="ECO:0000256" key="2">
    <source>
        <dbReference type="SAM" id="Phobius"/>
    </source>
</evidence>
<dbReference type="EMBL" id="ATFF01000006">
    <property type="protein sequence ID" value="EPF30645.1"/>
    <property type="molecule type" value="Genomic_DNA"/>
</dbReference>
<gene>
    <name evidence="3" type="ORF">HMPREF9194_00963</name>
</gene>
<dbReference type="RefSeq" id="WP_016525256.1">
    <property type="nucleotide sequence ID" value="NZ_KE332518.1"/>
</dbReference>
<feature type="coiled-coil region" evidence="1">
    <location>
        <begin position="35"/>
        <end position="84"/>
    </location>
</feature>